<dbReference type="InterPro" id="IPR054582">
    <property type="entry name" value="DmmA-like_N"/>
</dbReference>
<dbReference type="EMBL" id="NJGV01000016">
    <property type="protein sequence ID" value="OWY33626.1"/>
    <property type="molecule type" value="Genomic_DNA"/>
</dbReference>
<evidence type="ECO:0000256" key="1">
    <source>
        <dbReference type="ARBA" id="ARBA00001917"/>
    </source>
</evidence>
<evidence type="ECO:0000256" key="3">
    <source>
        <dbReference type="ARBA" id="ARBA00022643"/>
    </source>
</evidence>
<feature type="domain" description="FAD-binding FR-type" evidence="10">
    <location>
        <begin position="1"/>
        <end position="103"/>
    </location>
</feature>
<evidence type="ECO:0000256" key="6">
    <source>
        <dbReference type="ARBA" id="ARBA00023002"/>
    </source>
</evidence>
<name>A0A225SS39_9BURK</name>
<evidence type="ECO:0000259" key="9">
    <source>
        <dbReference type="PROSITE" id="PS51085"/>
    </source>
</evidence>
<proteinExistence type="predicted"/>
<feature type="domain" description="2Fe-2S ferredoxin-type" evidence="9">
    <location>
        <begin position="233"/>
        <end position="318"/>
    </location>
</feature>
<dbReference type="SUPFAM" id="SSF63380">
    <property type="entry name" value="Riboflavin synthase domain-like"/>
    <property type="match status" value="1"/>
</dbReference>
<dbReference type="AlphaFoldDB" id="A0A225SS39"/>
<evidence type="ECO:0000313" key="11">
    <source>
        <dbReference type="EMBL" id="OWY33626.1"/>
    </source>
</evidence>
<protein>
    <submittedName>
        <fullName evidence="11">Oxidoreductase</fullName>
    </submittedName>
</protein>
<dbReference type="InterPro" id="IPR012675">
    <property type="entry name" value="Beta-grasp_dom_sf"/>
</dbReference>
<dbReference type="GO" id="GO:0046872">
    <property type="term" value="F:metal ion binding"/>
    <property type="evidence" value="ECO:0007669"/>
    <property type="project" value="UniProtKB-KW"/>
</dbReference>
<dbReference type="PROSITE" id="PS51384">
    <property type="entry name" value="FAD_FR"/>
    <property type="match status" value="1"/>
</dbReference>
<dbReference type="CDD" id="cd06185">
    <property type="entry name" value="PDR_like"/>
    <property type="match status" value="1"/>
</dbReference>
<dbReference type="PROSITE" id="PS51085">
    <property type="entry name" value="2FE2S_FER_2"/>
    <property type="match status" value="1"/>
</dbReference>
<keyword evidence="2" id="KW-0285">Flavoprotein</keyword>
<gene>
    <name evidence="11" type="ORF">CEJ45_16065</name>
</gene>
<keyword evidence="7" id="KW-0408">Iron</keyword>
<reference evidence="11 12" key="1">
    <citation type="journal article" date="2010" name="Int. J. Syst. Evol. Microbiol.">
        <title>Reclassification of Herbaspirillum putei as a later heterotypic synonym of Herbaspirillum huttiense, with the description of H. huttiense subsp. huttiense subsp. nov. and H. huttiense subsp. putei subsp. nov., comb. nov., and description of Herbaspirillum aquaticum sp. nov.</title>
        <authorList>
            <person name="Dobritsa A.P."/>
            <person name="Reddy M.C."/>
            <person name="Samadpour M."/>
        </authorList>
    </citation>
    <scope>NUCLEOTIDE SEQUENCE [LARGE SCALE GENOMIC DNA]</scope>
    <source>
        <strain evidence="11 12">IEH 4430</strain>
    </source>
</reference>
<dbReference type="InterPro" id="IPR001041">
    <property type="entry name" value="2Fe-2S_ferredoxin-type"/>
</dbReference>
<keyword evidence="8" id="KW-0411">Iron-sulfur</keyword>
<dbReference type="InterPro" id="IPR036010">
    <property type="entry name" value="2Fe-2S_ferredoxin-like_sf"/>
</dbReference>
<dbReference type="SUPFAM" id="SSF54292">
    <property type="entry name" value="2Fe-2S ferredoxin-like"/>
    <property type="match status" value="1"/>
</dbReference>
<organism evidence="11 12">
    <name type="scientific">Herbaspirillum aquaticum</name>
    <dbReference type="NCBI Taxonomy" id="568783"/>
    <lineage>
        <taxon>Bacteria</taxon>
        <taxon>Pseudomonadati</taxon>
        <taxon>Pseudomonadota</taxon>
        <taxon>Betaproteobacteria</taxon>
        <taxon>Burkholderiales</taxon>
        <taxon>Oxalobacteraceae</taxon>
        <taxon>Herbaspirillum</taxon>
    </lineage>
</organism>
<dbReference type="Gene3D" id="2.40.30.10">
    <property type="entry name" value="Translation factors"/>
    <property type="match status" value="1"/>
</dbReference>
<dbReference type="CDD" id="cd00207">
    <property type="entry name" value="fer2"/>
    <property type="match status" value="1"/>
</dbReference>
<keyword evidence="3" id="KW-0288">FMN</keyword>
<keyword evidence="12" id="KW-1185">Reference proteome</keyword>
<dbReference type="RefSeq" id="WP_088756071.1">
    <property type="nucleotide sequence ID" value="NZ_NJGV01000016.1"/>
</dbReference>
<dbReference type="Gene3D" id="3.10.20.30">
    <property type="match status" value="1"/>
</dbReference>
<dbReference type="PRINTS" id="PR00409">
    <property type="entry name" value="PHDIOXRDTASE"/>
</dbReference>
<evidence type="ECO:0000259" key="10">
    <source>
        <dbReference type="PROSITE" id="PS51384"/>
    </source>
</evidence>
<dbReference type="InterPro" id="IPR006058">
    <property type="entry name" value="2Fe2S_fd_BS"/>
</dbReference>
<evidence type="ECO:0000256" key="4">
    <source>
        <dbReference type="ARBA" id="ARBA00022714"/>
    </source>
</evidence>
<keyword evidence="5" id="KW-0479">Metal-binding</keyword>
<comment type="caution">
    <text evidence="11">The sequence shown here is derived from an EMBL/GenBank/DDBJ whole genome shotgun (WGS) entry which is preliminary data.</text>
</comment>
<dbReference type="InterPro" id="IPR017938">
    <property type="entry name" value="Riboflavin_synthase-like_b-brl"/>
</dbReference>
<dbReference type="SUPFAM" id="SSF52343">
    <property type="entry name" value="Ferredoxin reductase-like, C-terminal NADP-linked domain"/>
    <property type="match status" value="1"/>
</dbReference>
<dbReference type="GO" id="GO:0051537">
    <property type="term" value="F:2 iron, 2 sulfur cluster binding"/>
    <property type="evidence" value="ECO:0007669"/>
    <property type="project" value="UniProtKB-KW"/>
</dbReference>
<evidence type="ECO:0000313" key="12">
    <source>
        <dbReference type="Proteomes" id="UP000214747"/>
    </source>
</evidence>
<dbReference type="InterPro" id="IPR050415">
    <property type="entry name" value="MRET"/>
</dbReference>
<dbReference type="PROSITE" id="PS00197">
    <property type="entry name" value="2FE2S_FER_1"/>
    <property type="match status" value="1"/>
</dbReference>
<dbReference type="Pfam" id="PF00111">
    <property type="entry name" value="Fer2"/>
    <property type="match status" value="1"/>
</dbReference>
<dbReference type="PANTHER" id="PTHR47354:SF1">
    <property type="entry name" value="CARNITINE MONOOXYGENASE REDUCTASE SUBUNIT"/>
    <property type="match status" value="1"/>
</dbReference>
<evidence type="ECO:0000256" key="2">
    <source>
        <dbReference type="ARBA" id="ARBA00022630"/>
    </source>
</evidence>
<comment type="cofactor">
    <cofactor evidence="1">
        <name>FMN</name>
        <dbReference type="ChEBI" id="CHEBI:58210"/>
    </cofactor>
</comment>
<dbReference type="PANTHER" id="PTHR47354">
    <property type="entry name" value="NADH OXIDOREDUCTASE HCR"/>
    <property type="match status" value="1"/>
</dbReference>
<dbReference type="InterPro" id="IPR039261">
    <property type="entry name" value="FNR_nucleotide-bd"/>
</dbReference>
<accession>A0A225SS39</accession>
<keyword evidence="6" id="KW-0560">Oxidoreductase</keyword>
<dbReference type="Pfam" id="PF22290">
    <property type="entry name" value="DmmA-like_N"/>
    <property type="match status" value="1"/>
</dbReference>
<dbReference type="Proteomes" id="UP000214747">
    <property type="component" value="Unassembled WGS sequence"/>
</dbReference>
<keyword evidence="4" id="KW-0001">2Fe-2S</keyword>
<evidence type="ECO:0000256" key="8">
    <source>
        <dbReference type="ARBA" id="ARBA00023014"/>
    </source>
</evidence>
<dbReference type="Gene3D" id="3.40.50.80">
    <property type="entry name" value="Nucleotide-binding domain of ferredoxin-NADP reductase (FNR) module"/>
    <property type="match status" value="1"/>
</dbReference>
<evidence type="ECO:0000256" key="5">
    <source>
        <dbReference type="ARBA" id="ARBA00022723"/>
    </source>
</evidence>
<dbReference type="GO" id="GO:0016491">
    <property type="term" value="F:oxidoreductase activity"/>
    <property type="evidence" value="ECO:0007669"/>
    <property type="project" value="UniProtKB-KW"/>
</dbReference>
<sequence length="318" mass="33962">MTTLQVKVAARREEADGIVGLELVSVDGAPLPGFTAGAHIDVHLPGGLLRQYSLCNAPHEQHRYQIGVLRDANSRGGSVAVHEALKVGDLLTIGVPRNQFALVPAQHSLLLAGGIGVTPILCMAEALAASGASFEMHYCARSPARQAFRERIAGSGFAERVVHHYDDGDAAQKLDLDALLSKADVATHLYVCGPAGFIAHVVETARARGWPESQVHFEYFGAAPVQADGNGPFDVKLASSGQVYTIPPDRTVIQVLCEHGVDVPVSCEQGICGTCLTRVLEGEPDHRDQYLTDEERAANDQFTPCCSRARSALLVLDL</sequence>
<dbReference type="InterPro" id="IPR017927">
    <property type="entry name" value="FAD-bd_FR_type"/>
</dbReference>
<evidence type="ECO:0000256" key="7">
    <source>
        <dbReference type="ARBA" id="ARBA00023004"/>
    </source>
</evidence>